<evidence type="ECO:0000313" key="2">
    <source>
        <dbReference type="EMBL" id="MFC7080989.1"/>
    </source>
</evidence>
<dbReference type="GeneID" id="79302297"/>
<feature type="region of interest" description="Disordered" evidence="1">
    <location>
        <begin position="1"/>
        <end position="23"/>
    </location>
</feature>
<dbReference type="AlphaFoldDB" id="A0ABD5WKF4"/>
<feature type="compositionally biased region" description="Low complexity" evidence="1">
    <location>
        <begin position="130"/>
        <end position="139"/>
    </location>
</feature>
<evidence type="ECO:0000313" key="3">
    <source>
        <dbReference type="Proteomes" id="UP001596407"/>
    </source>
</evidence>
<organism evidence="2 3">
    <name type="scientific">Halorussus caseinilyticus</name>
    <dbReference type="NCBI Taxonomy" id="3034025"/>
    <lineage>
        <taxon>Archaea</taxon>
        <taxon>Methanobacteriati</taxon>
        <taxon>Methanobacteriota</taxon>
        <taxon>Stenosarchaea group</taxon>
        <taxon>Halobacteria</taxon>
        <taxon>Halobacteriales</taxon>
        <taxon>Haladaptataceae</taxon>
        <taxon>Halorussus</taxon>
    </lineage>
</organism>
<reference evidence="2 3" key="1">
    <citation type="journal article" date="2019" name="Int. J. Syst. Evol. Microbiol.">
        <title>The Global Catalogue of Microorganisms (GCM) 10K type strain sequencing project: providing services to taxonomists for standard genome sequencing and annotation.</title>
        <authorList>
            <consortium name="The Broad Institute Genomics Platform"/>
            <consortium name="The Broad Institute Genome Sequencing Center for Infectious Disease"/>
            <person name="Wu L."/>
            <person name="Ma J."/>
        </authorList>
    </citation>
    <scope>NUCLEOTIDE SEQUENCE [LARGE SCALE GENOMIC DNA]</scope>
    <source>
        <strain evidence="2 3">DT72</strain>
    </source>
</reference>
<evidence type="ECO:0000256" key="1">
    <source>
        <dbReference type="SAM" id="MobiDB-lite"/>
    </source>
</evidence>
<gene>
    <name evidence="2" type="ORF">ACFQJ6_13620</name>
</gene>
<protein>
    <recommendedName>
        <fullName evidence="4">DUF2892 domain-containing protein</fullName>
    </recommendedName>
</protein>
<feature type="region of interest" description="Disordered" evidence="1">
    <location>
        <begin position="85"/>
        <end position="177"/>
    </location>
</feature>
<proteinExistence type="predicted"/>
<dbReference type="Proteomes" id="UP001596407">
    <property type="component" value="Unassembled WGS sequence"/>
</dbReference>
<accession>A0ABD5WKF4</accession>
<comment type="caution">
    <text evidence="2">The sequence shown here is derived from an EMBL/GenBank/DDBJ whole genome shotgun (WGS) entry which is preliminary data.</text>
</comment>
<dbReference type="EMBL" id="JBHSZH010000005">
    <property type="protein sequence ID" value="MFC7080989.1"/>
    <property type="molecule type" value="Genomic_DNA"/>
</dbReference>
<keyword evidence="3" id="KW-1185">Reference proteome</keyword>
<name>A0ABD5WKF4_9EURY</name>
<dbReference type="RefSeq" id="WP_276281116.1">
    <property type="nucleotide sequence ID" value="NZ_CP119809.1"/>
</dbReference>
<evidence type="ECO:0008006" key="4">
    <source>
        <dbReference type="Google" id="ProtNLM"/>
    </source>
</evidence>
<sequence length="177" mass="17928">MSSSDAVTETLDEGSNGVADRAGSLAETVGPKLARHAESGNLAAASGVVSLVRAGRTFLKGERKRGALQALGGLFWIGVALAQRRSGGAGERRRESDLAEVADTPPDVDPRDVTGSADVGDATEDDRTEAATGTVAADGADAESDRADAADSEVDDETAAEDDPADADEPTTAESAE</sequence>
<feature type="compositionally biased region" description="Acidic residues" evidence="1">
    <location>
        <begin position="150"/>
        <end position="177"/>
    </location>
</feature>